<name>A0A9X5RSR8_BACTU</name>
<proteinExistence type="predicted"/>
<sequence>MKTIEIIVGYSKCWIAPYLLLNKQGVPFKILMYLNANL</sequence>
<dbReference type="EMBL" id="LXLI01000024">
    <property type="protein sequence ID" value="OFC92415.1"/>
    <property type="molecule type" value="Genomic_DNA"/>
</dbReference>
<evidence type="ECO:0000313" key="2">
    <source>
        <dbReference type="Proteomes" id="UP000175994"/>
    </source>
</evidence>
<dbReference type="Proteomes" id="UP000175994">
    <property type="component" value="Unassembled WGS sequence"/>
</dbReference>
<accession>A0A9X5RSR8</accession>
<organism evidence="1 2">
    <name type="scientific">Bacillus thuringiensis</name>
    <dbReference type="NCBI Taxonomy" id="1428"/>
    <lineage>
        <taxon>Bacteria</taxon>
        <taxon>Bacillati</taxon>
        <taxon>Bacillota</taxon>
        <taxon>Bacilli</taxon>
        <taxon>Bacillales</taxon>
        <taxon>Bacillaceae</taxon>
        <taxon>Bacillus</taxon>
        <taxon>Bacillus cereus group</taxon>
    </lineage>
</organism>
<protein>
    <submittedName>
        <fullName evidence="1">Uncharacterized protein</fullName>
    </submittedName>
</protein>
<gene>
    <name evidence="1" type="ORF">BTGOE4_29800</name>
</gene>
<reference evidence="1 2" key="1">
    <citation type="submission" date="2016-04" db="EMBL/GenBank/DDBJ databases">
        <title>Bacillus thuringiensis and Bacillus weihenstephanensis as novel biocontrol agents of wilt causing Verticillium species.</title>
        <authorList>
            <person name="Hollensteiner J."/>
            <person name="Wemheuer F."/>
            <person name="Harting R."/>
            <person name="Kolarzyk A."/>
            <person name="Diaz-Valerio S."/>
            <person name="Poehlein A."/>
            <person name="Brzuszkiewicz E."/>
            <person name="Nesemann K."/>
            <person name="Braus-Stromeyer S."/>
            <person name="Braus G."/>
            <person name="Daniel R."/>
            <person name="Liesegang H."/>
        </authorList>
    </citation>
    <scope>NUCLEOTIDE SEQUENCE [LARGE SCALE GENOMIC DNA]</scope>
    <source>
        <strain evidence="1 2">GOE4</strain>
    </source>
</reference>
<dbReference type="AlphaFoldDB" id="A0A9X5RSR8"/>
<evidence type="ECO:0000313" key="1">
    <source>
        <dbReference type="EMBL" id="OFC92415.1"/>
    </source>
</evidence>
<comment type="caution">
    <text evidence="1">The sequence shown here is derived from an EMBL/GenBank/DDBJ whole genome shotgun (WGS) entry which is preliminary data.</text>
</comment>